<keyword evidence="1" id="KW-0378">Hydrolase</keyword>
<organism evidence="1">
    <name type="scientific">Glycine soja</name>
    <name type="common">Wild soybean</name>
    <dbReference type="NCBI Taxonomy" id="3848"/>
    <lineage>
        <taxon>Eukaryota</taxon>
        <taxon>Viridiplantae</taxon>
        <taxon>Streptophyta</taxon>
        <taxon>Embryophyta</taxon>
        <taxon>Tracheophyta</taxon>
        <taxon>Spermatophyta</taxon>
        <taxon>Magnoliopsida</taxon>
        <taxon>eudicotyledons</taxon>
        <taxon>Gunneridae</taxon>
        <taxon>Pentapetalae</taxon>
        <taxon>rosids</taxon>
        <taxon>fabids</taxon>
        <taxon>Fabales</taxon>
        <taxon>Fabaceae</taxon>
        <taxon>Papilionoideae</taxon>
        <taxon>50 kb inversion clade</taxon>
        <taxon>NPAAA clade</taxon>
        <taxon>indigoferoid/millettioid clade</taxon>
        <taxon>Phaseoleae</taxon>
        <taxon>Glycine</taxon>
        <taxon>Glycine subgen. Soja</taxon>
    </lineage>
</organism>
<feature type="non-terminal residue" evidence="1">
    <location>
        <position position="1"/>
    </location>
</feature>
<name>A0A0B2S7Z2_GLYSO</name>
<proteinExistence type="predicted"/>
<evidence type="ECO:0000313" key="1">
    <source>
        <dbReference type="EMBL" id="KHN41330.1"/>
    </source>
</evidence>
<dbReference type="Proteomes" id="UP000053555">
    <property type="component" value="Unassembled WGS sequence"/>
</dbReference>
<accession>A0A0B2S7Z2</accession>
<reference evidence="1" key="1">
    <citation type="submission" date="2014-07" db="EMBL/GenBank/DDBJ databases">
        <title>Identification of a novel salt tolerance gene in wild soybean by whole-genome sequencing.</title>
        <authorList>
            <person name="Lam H.-M."/>
            <person name="Qi X."/>
            <person name="Li M.-W."/>
            <person name="Liu X."/>
            <person name="Xie M."/>
            <person name="Ni M."/>
            <person name="Xu X."/>
        </authorList>
    </citation>
    <scope>NUCLEOTIDE SEQUENCE [LARGE SCALE GENOMIC DNA]</scope>
    <source>
        <tissue evidence="1">Root</tissue>
    </source>
</reference>
<dbReference type="AlphaFoldDB" id="A0A0B2S7Z2"/>
<dbReference type="EMBL" id="KN645407">
    <property type="protein sequence ID" value="KHN41330.1"/>
    <property type="molecule type" value="Genomic_DNA"/>
</dbReference>
<feature type="non-terminal residue" evidence="1">
    <location>
        <position position="71"/>
    </location>
</feature>
<gene>
    <name evidence="1" type="ORF">glysoja_049617</name>
</gene>
<protein>
    <submittedName>
        <fullName evidence="1">Transposon TX1 putative 149 kDa protein</fullName>
        <ecNumber evidence="1">3.1.13.-</ecNumber>
    </submittedName>
</protein>
<dbReference type="GO" id="GO:0016787">
    <property type="term" value="F:hydrolase activity"/>
    <property type="evidence" value="ECO:0007669"/>
    <property type="project" value="UniProtKB-KW"/>
</dbReference>
<dbReference type="EC" id="3.1.13.-" evidence="1"/>
<sequence>WDVIKPNFLRFFDEFYVNGVFPRGLNASFIALIPKVMDPQVLNDYRPISLIGCTYKILAKVLTNRMKKVMH</sequence>